<dbReference type="GeneTree" id="ENSGT01010000229427"/>
<dbReference type="Pfam" id="PF00087">
    <property type="entry name" value="Toxin_TOLIP"/>
    <property type="match status" value="1"/>
</dbReference>
<dbReference type="InterPro" id="IPR045860">
    <property type="entry name" value="Snake_toxin-like_sf"/>
</dbReference>
<dbReference type="Ensembl" id="ENSSVLT00005013669.1">
    <property type="protein sequence ID" value="ENSSVLP00005012351.1"/>
    <property type="gene ID" value="ENSSVLG00005009786.1"/>
</dbReference>
<keyword evidence="3" id="KW-1185">Reference proteome</keyword>
<reference evidence="2" key="2">
    <citation type="submission" date="2025-09" db="UniProtKB">
        <authorList>
            <consortium name="Ensembl"/>
        </authorList>
    </citation>
    <scope>IDENTIFICATION</scope>
</reference>
<dbReference type="SUPFAM" id="SSF57302">
    <property type="entry name" value="Snake toxin-like"/>
    <property type="match status" value="1"/>
</dbReference>
<organism evidence="2 3">
    <name type="scientific">Sciurus vulgaris</name>
    <name type="common">Eurasian red squirrel</name>
    <dbReference type="NCBI Taxonomy" id="55149"/>
    <lineage>
        <taxon>Eukaryota</taxon>
        <taxon>Metazoa</taxon>
        <taxon>Chordata</taxon>
        <taxon>Craniata</taxon>
        <taxon>Vertebrata</taxon>
        <taxon>Euteleostomi</taxon>
        <taxon>Mammalia</taxon>
        <taxon>Eutheria</taxon>
        <taxon>Euarchontoglires</taxon>
        <taxon>Glires</taxon>
        <taxon>Rodentia</taxon>
        <taxon>Sciuromorpha</taxon>
        <taxon>Sciuridae</taxon>
        <taxon>Sciurinae</taxon>
        <taxon>Sciurini</taxon>
        <taxon>Sciurus</taxon>
    </lineage>
</organism>
<dbReference type="InterPro" id="IPR035076">
    <property type="entry name" value="Toxin/TOLIP"/>
</dbReference>
<evidence type="ECO:0000259" key="1">
    <source>
        <dbReference type="Pfam" id="PF00087"/>
    </source>
</evidence>
<protein>
    <recommendedName>
        <fullName evidence="1">Snake toxin/toxin-like domain-containing protein</fullName>
    </recommendedName>
</protein>
<feature type="domain" description="Snake toxin/toxin-like" evidence="1">
    <location>
        <begin position="30"/>
        <end position="96"/>
    </location>
</feature>
<proteinExistence type="predicted"/>
<reference evidence="2" key="1">
    <citation type="submission" date="2025-08" db="UniProtKB">
        <authorList>
            <consortium name="Ensembl"/>
        </authorList>
    </citation>
    <scope>IDENTIFICATION</scope>
</reference>
<evidence type="ECO:0000313" key="2">
    <source>
        <dbReference type="Ensembl" id="ENSSVLP00005012351.1"/>
    </source>
</evidence>
<evidence type="ECO:0000313" key="3">
    <source>
        <dbReference type="Proteomes" id="UP000694564"/>
    </source>
</evidence>
<sequence length="120" mass="12790">MLFHGSGPILQCLLWPGSLNQGTSPPVQGLRCHECLALRNFFQPTSCLNKQLSVLPLPGPPGQQVLVIMSCASTCPGFQESLAYSRASCCNADLWNHTMSLSARGGCCAVLLALGWGMLL</sequence>
<dbReference type="Proteomes" id="UP000694564">
    <property type="component" value="Chromosome 3"/>
</dbReference>
<accession>A0A8D2B7P0</accession>
<dbReference type="OrthoDB" id="10002433at2759"/>
<dbReference type="AlphaFoldDB" id="A0A8D2B7P0"/>
<name>A0A8D2B7P0_SCIVU</name>